<reference evidence="2" key="1">
    <citation type="submission" date="2020-05" db="EMBL/GenBank/DDBJ databases">
        <authorList>
            <person name="Chiriac C."/>
            <person name="Salcher M."/>
            <person name="Ghai R."/>
            <person name="Kavagutti S V."/>
        </authorList>
    </citation>
    <scope>NUCLEOTIDE SEQUENCE</scope>
</reference>
<name>A0A6J6ZVY7_9ZZZZ</name>
<evidence type="ECO:0000256" key="1">
    <source>
        <dbReference type="SAM" id="Phobius"/>
    </source>
</evidence>
<feature type="transmembrane region" description="Helical" evidence="1">
    <location>
        <begin position="50"/>
        <end position="72"/>
    </location>
</feature>
<gene>
    <name evidence="2" type="ORF">UFOPK3004_02040</name>
</gene>
<keyword evidence="1" id="KW-0472">Membrane</keyword>
<evidence type="ECO:0000313" key="2">
    <source>
        <dbReference type="EMBL" id="CAB4824668.1"/>
    </source>
</evidence>
<keyword evidence="1" id="KW-1133">Transmembrane helix</keyword>
<accession>A0A6J6ZVY7</accession>
<keyword evidence="1" id="KW-0812">Transmembrane</keyword>
<proteinExistence type="predicted"/>
<dbReference type="EMBL" id="CAFAAL010000314">
    <property type="protein sequence ID" value="CAB4824668.1"/>
    <property type="molecule type" value="Genomic_DNA"/>
</dbReference>
<dbReference type="AlphaFoldDB" id="A0A6J6ZVY7"/>
<organism evidence="2">
    <name type="scientific">freshwater metagenome</name>
    <dbReference type="NCBI Taxonomy" id="449393"/>
    <lineage>
        <taxon>unclassified sequences</taxon>
        <taxon>metagenomes</taxon>
        <taxon>ecological metagenomes</taxon>
    </lineage>
</organism>
<sequence>MIFPSEVYYASFTLSRYLYYLSLKLTVSCVPIPAGSDWPLCGKQFCHMKFISSLITIIERTLFFSVSLYILYKKPALVYRLHNSYVGAKV</sequence>
<protein>
    <submittedName>
        <fullName evidence="2">Unannotated protein</fullName>
    </submittedName>
</protein>